<reference evidence="11" key="1">
    <citation type="submission" date="2018-05" db="EMBL/GenBank/DDBJ databases">
        <authorList>
            <person name="Lanie J.A."/>
            <person name="Ng W.-L."/>
            <person name="Kazmierczak K.M."/>
            <person name="Andrzejewski T.M."/>
            <person name="Davidsen T.M."/>
            <person name="Wayne K.J."/>
            <person name="Tettelin H."/>
            <person name="Glass J.I."/>
            <person name="Rusch D."/>
            <person name="Podicherti R."/>
            <person name="Tsui H.-C.T."/>
            <person name="Winkler M.E."/>
        </authorList>
    </citation>
    <scope>NUCLEOTIDE SEQUENCE</scope>
    <source>
        <strain evidence="11">KNB</strain>
    </source>
</reference>
<dbReference type="InterPro" id="IPR026579">
    <property type="entry name" value="FtsQ"/>
</dbReference>
<gene>
    <name evidence="9 11" type="primary">ftsQ</name>
    <name evidence="11" type="ORF">NITFAB_0026</name>
</gene>
<keyword evidence="4 9" id="KW-0132">Cell division</keyword>
<dbReference type="GO" id="GO:0005886">
    <property type="term" value="C:plasma membrane"/>
    <property type="evidence" value="ECO:0007669"/>
    <property type="project" value="UniProtKB-SubCell"/>
</dbReference>
<dbReference type="Gene3D" id="3.40.50.11690">
    <property type="entry name" value="Cell division protein FtsQ/DivIB"/>
    <property type="match status" value="1"/>
</dbReference>
<dbReference type="HAMAP" id="MF_00911">
    <property type="entry name" value="FtsQ_subfam"/>
    <property type="match status" value="1"/>
</dbReference>
<accession>A0A2X0QSD7</accession>
<evidence type="ECO:0000256" key="7">
    <source>
        <dbReference type="ARBA" id="ARBA00023136"/>
    </source>
</evidence>
<keyword evidence="5 9" id="KW-0812">Transmembrane</keyword>
<dbReference type="InterPro" id="IPR013685">
    <property type="entry name" value="POTRA_FtsQ_type"/>
</dbReference>
<feature type="domain" description="POTRA" evidence="10">
    <location>
        <begin position="37"/>
        <end position="106"/>
    </location>
</feature>
<feature type="transmembrane region" description="Helical" evidence="9">
    <location>
        <begin position="12"/>
        <end position="32"/>
    </location>
</feature>
<dbReference type="InterPro" id="IPR005548">
    <property type="entry name" value="Cell_div_FtsQ/DivIB_C"/>
</dbReference>
<dbReference type="GO" id="GO:0090529">
    <property type="term" value="P:cell septum assembly"/>
    <property type="evidence" value="ECO:0007669"/>
    <property type="project" value="InterPro"/>
</dbReference>
<dbReference type="InterPro" id="IPR034746">
    <property type="entry name" value="POTRA"/>
</dbReference>
<evidence type="ECO:0000256" key="2">
    <source>
        <dbReference type="ARBA" id="ARBA00022475"/>
    </source>
</evidence>
<evidence type="ECO:0000256" key="9">
    <source>
        <dbReference type="HAMAP-Rule" id="MF_00911"/>
    </source>
</evidence>
<dbReference type="AlphaFoldDB" id="A0A2X0QSD7"/>
<comment type="similarity">
    <text evidence="9">Belongs to the FtsQ/DivIB family. FtsQ subfamily.</text>
</comment>
<evidence type="ECO:0000256" key="3">
    <source>
        <dbReference type="ARBA" id="ARBA00022519"/>
    </source>
</evidence>
<evidence type="ECO:0000313" key="11">
    <source>
        <dbReference type="EMBL" id="SPS04437.1"/>
    </source>
</evidence>
<dbReference type="PANTHER" id="PTHR35851">
    <property type="entry name" value="CELL DIVISION PROTEIN FTSQ"/>
    <property type="match status" value="1"/>
</dbReference>
<sequence>MWDKPELLRMISNFLFGISFALLSYALLHYVLHLPVLAMRFVSINSPLVQVDPAHLKNIVQNKLHGNFFTLDLKDTQKNFESIPWVRKANIRRSFPWHLEITLEEHVALAYWNNADLVNTHGEIFSASTNQMLPNFMGQPNDATEITEMYATLNKQFTKLGRGIAEISLSPRRSWQLSLDNGLLLELGREQSTQRIAQFISLYPYTLMQVQQETGHPTKNQNVQPRKITYVDLRYRNGFAIHLAEATDSLYVGNKKVKKKTKDSIGNIS</sequence>
<protein>
    <recommendedName>
        <fullName evidence="9">Cell division protein FtsQ</fullName>
    </recommendedName>
</protein>
<dbReference type="GO" id="GO:0043093">
    <property type="term" value="P:FtsZ-dependent cytokinesis"/>
    <property type="evidence" value="ECO:0007669"/>
    <property type="project" value="UniProtKB-UniRule"/>
</dbReference>
<comment type="subunit">
    <text evidence="9">Part of a complex composed of FtsB, FtsL and FtsQ.</text>
</comment>
<dbReference type="Pfam" id="PF08478">
    <property type="entry name" value="POTRA_1"/>
    <property type="match status" value="1"/>
</dbReference>
<dbReference type="InterPro" id="IPR045335">
    <property type="entry name" value="FtsQ_C_sf"/>
</dbReference>
<evidence type="ECO:0000256" key="4">
    <source>
        <dbReference type="ARBA" id="ARBA00022618"/>
    </source>
</evidence>
<keyword evidence="6 9" id="KW-1133">Transmembrane helix</keyword>
<proteinExistence type="inferred from homology"/>
<keyword evidence="2 9" id="KW-1003">Cell membrane</keyword>
<comment type="function">
    <text evidence="9">Essential cell division protein. May link together the upstream cell division proteins, which are predominantly cytoplasmic, with the downstream cell division proteins, which are predominantly periplasmic. May control correct divisome assembly.</text>
</comment>
<evidence type="ECO:0000256" key="1">
    <source>
        <dbReference type="ARBA" id="ARBA00004370"/>
    </source>
</evidence>
<dbReference type="PANTHER" id="PTHR35851:SF1">
    <property type="entry name" value="CELL DIVISION PROTEIN FTSQ"/>
    <property type="match status" value="1"/>
</dbReference>
<dbReference type="PROSITE" id="PS51779">
    <property type="entry name" value="POTRA"/>
    <property type="match status" value="1"/>
</dbReference>
<organism evidence="11">
    <name type="scientific">Candidatus Nitrotoga fabula</name>
    <dbReference type="NCBI Taxonomy" id="2182327"/>
    <lineage>
        <taxon>Bacteria</taxon>
        <taxon>Pseudomonadati</taxon>
        <taxon>Pseudomonadota</taxon>
        <taxon>Betaproteobacteria</taxon>
        <taxon>Nitrosomonadales</taxon>
        <taxon>Gallionellaceae</taxon>
        <taxon>Candidatus Nitrotoga</taxon>
    </lineage>
</organism>
<dbReference type="Gene3D" id="3.10.20.310">
    <property type="entry name" value="membrane protein fhac"/>
    <property type="match status" value="1"/>
</dbReference>
<name>A0A2X0QSD7_9PROT</name>
<keyword evidence="7 9" id="KW-0472">Membrane</keyword>
<dbReference type="Pfam" id="PF03799">
    <property type="entry name" value="FtsQ_DivIB_C"/>
    <property type="match status" value="1"/>
</dbReference>
<dbReference type="GO" id="GO:0032153">
    <property type="term" value="C:cell division site"/>
    <property type="evidence" value="ECO:0007669"/>
    <property type="project" value="UniProtKB-UniRule"/>
</dbReference>
<evidence type="ECO:0000256" key="8">
    <source>
        <dbReference type="ARBA" id="ARBA00023306"/>
    </source>
</evidence>
<keyword evidence="8 9" id="KW-0131">Cell cycle</keyword>
<comment type="subcellular location">
    <subcellularLocation>
        <location evidence="9">Cell inner membrane</location>
        <topology evidence="9">Single-pass type II membrane protein</topology>
    </subcellularLocation>
    <subcellularLocation>
        <location evidence="1">Membrane</location>
    </subcellularLocation>
    <text evidence="9">Localizes to the division septum.</text>
</comment>
<keyword evidence="3 9" id="KW-0997">Cell inner membrane</keyword>
<evidence type="ECO:0000259" key="10">
    <source>
        <dbReference type="PROSITE" id="PS51779"/>
    </source>
</evidence>
<evidence type="ECO:0000256" key="5">
    <source>
        <dbReference type="ARBA" id="ARBA00022692"/>
    </source>
</evidence>
<dbReference type="EMBL" id="LS423452">
    <property type="protein sequence ID" value="SPS04437.1"/>
    <property type="molecule type" value="Genomic_DNA"/>
</dbReference>
<evidence type="ECO:0000256" key="6">
    <source>
        <dbReference type="ARBA" id="ARBA00022989"/>
    </source>
</evidence>